<keyword evidence="1" id="KW-0732">Signal</keyword>
<evidence type="ECO:0000256" key="1">
    <source>
        <dbReference type="SAM" id="SignalP"/>
    </source>
</evidence>
<evidence type="ECO:0000313" key="2">
    <source>
        <dbReference type="EMBL" id="MFC7339104.1"/>
    </source>
</evidence>
<keyword evidence="3" id="KW-1185">Reference proteome</keyword>
<dbReference type="EMBL" id="JBHTBS010000012">
    <property type="protein sequence ID" value="MFC7339104.1"/>
    <property type="molecule type" value="Genomic_DNA"/>
</dbReference>
<gene>
    <name evidence="2" type="ORF">ACFQY0_18065</name>
</gene>
<proteinExistence type="predicted"/>
<feature type="signal peptide" evidence="1">
    <location>
        <begin position="1"/>
        <end position="19"/>
    </location>
</feature>
<accession>A0ABW2L9I8</accession>
<evidence type="ECO:0000313" key="3">
    <source>
        <dbReference type="Proteomes" id="UP001596472"/>
    </source>
</evidence>
<reference evidence="3" key="1">
    <citation type="journal article" date="2019" name="Int. J. Syst. Evol. Microbiol.">
        <title>The Global Catalogue of Microorganisms (GCM) 10K type strain sequencing project: providing services to taxonomists for standard genome sequencing and annotation.</title>
        <authorList>
            <consortium name="The Broad Institute Genomics Platform"/>
            <consortium name="The Broad Institute Genome Sequencing Center for Infectious Disease"/>
            <person name="Wu L."/>
            <person name="Ma J."/>
        </authorList>
    </citation>
    <scope>NUCLEOTIDE SEQUENCE [LARGE SCALE GENOMIC DNA]</scope>
    <source>
        <strain evidence="3">CGMCC 4.1467</strain>
    </source>
</reference>
<organism evidence="2 3">
    <name type="scientific">Haloferula chungangensis</name>
    <dbReference type="NCBI Taxonomy" id="1048331"/>
    <lineage>
        <taxon>Bacteria</taxon>
        <taxon>Pseudomonadati</taxon>
        <taxon>Verrucomicrobiota</taxon>
        <taxon>Verrucomicrobiia</taxon>
        <taxon>Verrucomicrobiales</taxon>
        <taxon>Verrucomicrobiaceae</taxon>
        <taxon>Haloferula</taxon>
    </lineage>
</organism>
<feature type="chain" id="PRO_5047540792" evidence="1">
    <location>
        <begin position="20"/>
        <end position="174"/>
    </location>
</feature>
<name>A0ABW2L9I8_9BACT</name>
<sequence>MKMLKCIILTAALTASASAATVGISPGFGAANGIVVTVDGVQTNYGLSVLGLVSDAQILFGSMQTLASGAKISGSFAANGPVSLNNEEIYLRVDAGGGWALLSTTQTFPADVSSAALSSTVIFSNSSATSIDSTGGIMGVEFTNANTLNFVTIPEPSVAILGALGMLGLVRRRR</sequence>
<protein>
    <submittedName>
        <fullName evidence="2">PEP-CTERM sorting domain-containing protein</fullName>
    </submittedName>
</protein>
<dbReference type="Proteomes" id="UP001596472">
    <property type="component" value="Unassembled WGS sequence"/>
</dbReference>
<comment type="caution">
    <text evidence="2">The sequence shown here is derived from an EMBL/GenBank/DDBJ whole genome shotgun (WGS) entry which is preliminary data.</text>
</comment>
<dbReference type="RefSeq" id="WP_379715262.1">
    <property type="nucleotide sequence ID" value="NZ_JBHTBS010000012.1"/>
</dbReference>